<evidence type="ECO:0000313" key="1">
    <source>
        <dbReference type="EMBL" id="SJM35355.1"/>
    </source>
</evidence>
<dbReference type="AlphaFoldDB" id="A0A2P9AW71"/>
<proteinExistence type="predicted"/>
<evidence type="ECO:0000313" key="2">
    <source>
        <dbReference type="Proteomes" id="UP000245698"/>
    </source>
</evidence>
<gene>
    <name evidence="1" type="ORF">BQ8482_70085</name>
</gene>
<protein>
    <submittedName>
        <fullName evidence="1">Uncharacterized protein</fullName>
    </submittedName>
</protein>
<keyword evidence="2" id="KW-1185">Reference proteome</keyword>
<reference evidence="2" key="1">
    <citation type="submission" date="2016-12" db="EMBL/GenBank/DDBJ databases">
        <authorList>
            <person name="Brunel B."/>
        </authorList>
    </citation>
    <scope>NUCLEOTIDE SEQUENCE [LARGE SCALE GENOMIC DNA]</scope>
</reference>
<sequence length="74" mass="8348">MGCLSSPYFVWLPPGCSEWGLPQSWFKRSYGVWRQADSVRGAQIGPTCLMALRAEVRLRATNQSVVIFRSAIRT</sequence>
<accession>A0A2P9AW71</accession>
<dbReference type="Proteomes" id="UP000245698">
    <property type="component" value="Unassembled WGS sequence"/>
</dbReference>
<organism evidence="1 2">
    <name type="scientific">Mesorhizobium delmotii</name>
    <dbReference type="NCBI Taxonomy" id="1631247"/>
    <lineage>
        <taxon>Bacteria</taxon>
        <taxon>Pseudomonadati</taxon>
        <taxon>Pseudomonadota</taxon>
        <taxon>Alphaproteobacteria</taxon>
        <taxon>Hyphomicrobiales</taxon>
        <taxon>Phyllobacteriaceae</taxon>
        <taxon>Mesorhizobium</taxon>
    </lineage>
</organism>
<dbReference type="EMBL" id="FUIG01000081">
    <property type="protein sequence ID" value="SJM35355.1"/>
    <property type="molecule type" value="Genomic_DNA"/>
</dbReference>
<name>A0A2P9AW71_9HYPH</name>